<sequence length="375" mass="39246">MKRLRRLGCLGVLLVLVGGCAAQVSALHQQLVGLSTLAEEDQETFDAGEGNGDGIPPRMLQAYRSAAGQAGKFAPGCRGMRWPILAGIARIESNHAAGRSVSESGDIRPKIYGPLLDGAGVGGNTTAHPDTDGGRWDGTARGERAVGPFQFIPATWASTAPAGHRDPHNADDAALAAVIYLCGRGRDLRSESQLEAALFQYNRSKVYVADVRRWIDQYSAGGGTGSTNLEGVKGKARTVLEAALSQRGVPYSWGGGDAKGKSTGSCCSPSGKSGASIVGFDCSGLTTYAFARAGISLPRTASAQSQRGNRLWTLKQMAPGDLVFFSYIPGQDSAIYHVGIYLGDGKMINAARPGTRVRIDPVASMSGFAGGARLW</sequence>
<name>A0ABQ1CR78_STRDI</name>
<comment type="similarity">
    <text evidence="1">Belongs to the peptidase C40 family.</text>
</comment>
<evidence type="ECO:0000256" key="2">
    <source>
        <dbReference type="ARBA" id="ARBA00022670"/>
    </source>
</evidence>
<dbReference type="InterPro" id="IPR038765">
    <property type="entry name" value="Papain-like_cys_pep_sf"/>
</dbReference>
<keyword evidence="4" id="KW-0788">Thiol protease</keyword>
<evidence type="ECO:0000256" key="1">
    <source>
        <dbReference type="ARBA" id="ARBA00007074"/>
    </source>
</evidence>
<organism evidence="8 9">
    <name type="scientific">Streptomyces diastaticus subsp. diastaticus</name>
    <dbReference type="NCBI Taxonomy" id="68040"/>
    <lineage>
        <taxon>Bacteria</taxon>
        <taxon>Bacillati</taxon>
        <taxon>Actinomycetota</taxon>
        <taxon>Actinomycetes</taxon>
        <taxon>Kitasatosporales</taxon>
        <taxon>Streptomycetaceae</taxon>
        <taxon>Streptomyces</taxon>
        <taxon>Streptomyces diastaticus group</taxon>
    </lineage>
</organism>
<feature type="signal peptide" evidence="6">
    <location>
        <begin position="1"/>
        <end position="21"/>
    </location>
</feature>
<proteinExistence type="inferred from homology"/>
<dbReference type="InterPro" id="IPR051794">
    <property type="entry name" value="PG_Endopeptidase_C40"/>
</dbReference>
<evidence type="ECO:0000256" key="6">
    <source>
        <dbReference type="SAM" id="SignalP"/>
    </source>
</evidence>
<dbReference type="Pfam" id="PF00877">
    <property type="entry name" value="NLPC_P60"/>
    <property type="match status" value="1"/>
</dbReference>
<keyword evidence="3" id="KW-0378">Hydrolase</keyword>
<keyword evidence="2" id="KW-0645">Protease</keyword>
<dbReference type="Gene3D" id="3.90.1720.10">
    <property type="entry name" value="endopeptidase domain like (from Nostoc punctiforme)"/>
    <property type="match status" value="1"/>
</dbReference>
<keyword evidence="9" id="KW-1185">Reference proteome</keyword>
<dbReference type="InterPro" id="IPR000064">
    <property type="entry name" value="NLP_P60_dom"/>
</dbReference>
<dbReference type="SUPFAM" id="SSF53955">
    <property type="entry name" value="Lysozyme-like"/>
    <property type="match status" value="1"/>
</dbReference>
<evidence type="ECO:0000259" key="7">
    <source>
        <dbReference type="PROSITE" id="PS51935"/>
    </source>
</evidence>
<gene>
    <name evidence="8" type="ORF">Sdia_36450</name>
</gene>
<feature type="region of interest" description="Disordered" evidence="5">
    <location>
        <begin position="118"/>
        <end position="138"/>
    </location>
</feature>
<reference evidence="8 9" key="1">
    <citation type="submission" date="2020-02" db="EMBL/GenBank/DDBJ databases">
        <title>Whole genome shotgun sequence of Streptomyces diastaticus subsp. diastaticus NBRC 13412.</title>
        <authorList>
            <person name="Ichikawa N."/>
            <person name="Komaki H."/>
            <person name="Tamura T."/>
        </authorList>
    </citation>
    <scope>NUCLEOTIDE SEQUENCE [LARGE SCALE GENOMIC DNA]</scope>
    <source>
        <strain evidence="8 9">NBRC 13412</strain>
    </source>
</reference>
<evidence type="ECO:0000256" key="4">
    <source>
        <dbReference type="ARBA" id="ARBA00022807"/>
    </source>
</evidence>
<comment type="caution">
    <text evidence="8">The sequence shown here is derived from an EMBL/GenBank/DDBJ whole genome shotgun (WGS) entry which is preliminary data.</text>
</comment>
<feature type="domain" description="NlpC/P60" evidence="7">
    <location>
        <begin position="233"/>
        <end position="375"/>
    </location>
</feature>
<dbReference type="SUPFAM" id="SSF54001">
    <property type="entry name" value="Cysteine proteinases"/>
    <property type="match status" value="1"/>
</dbReference>
<feature type="compositionally biased region" description="Basic and acidic residues" evidence="5">
    <location>
        <begin position="129"/>
        <end position="138"/>
    </location>
</feature>
<dbReference type="PROSITE" id="PS51257">
    <property type="entry name" value="PROKAR_LIPOPROTEIN"/>
    <property type="match status" value="1"/>
</dbReference>
<accession>A0ABQ1CR78</accession>
<dbReference type="InterPro" id="IPR023346">
    <property type="entry name" value="Lysozyme-like_dom_sf"/>
</dbReference>
<dbReference type="Proteomes" id="UP000472710">
    <property type="component" value="Unassembled WGS sequence"/>
</dbReference>
<evidence type="ECO:0000313" key="8">
    <source>
        <dbReference type="EMBL" id="GFH72877.1"/>
    </source>
</evidence>
<dbReference type="PANTHER" id="PTHR47359:SF3">
    <property type="entry name" value="NLP_P60 DOMAIN-CONTAINING PROTEIN-RELATED"/>
    <property type="match status" value="1"/>
</dbReference>
<dbReference type="PANTHER" id="PTHR47359">
    <property type="entry name" value="PEPTIDOGLYCAN DL-ENDOPEPTIDASE CWLO"/>
    <property type="match status" value="1"/>
</dbReference>
<protein>
    <recommendedName>
        <fullName evidence="7">NlpC/P60 domain-containing protein</fullName>
    </recommendedName>
</protein>
<evidence type="ECO:0000256" key="5">
    <source>
        <dbReference type="SAM" id="MobiDB-lite"/>
    </source>
</evidence>
<dbReference type="PROSITE" id="PS51935">
    <property type="entry name" value="NLPC_P60"/>
    <property type="match status" value="1"/>
</dbReference>
<evidence type="ECO:0000256" key="3">
    <source>
        <dbReference type="ARBA" id="ARBA00022801"/>
    </source>
</evidence>
<dbReference type="EMBL" id="BLLN01000004">
    <property type="protein sequence ID" value="GFH72877.1"/>
    <property type="molecule type" value="Genomic_DNA"/>
</dbReference>
<feature type="chain" id="PRO_5046218968" description="NlpC/P60 domain-containing protein" evidence="6">
    <location>
        <begin position="22"/>
        <end position="375"/>
    </location>
</feature>
<keyword evidence="6" id="KW-0732">Signal</keyword>
<dbReference type="Gene3D" id="1.10.530.10">
    <property type="match status" value="1"/>
</dbReference>
<evidence type="ECO:0000313" key="9">
    <source>
        <dbReference type="Proteomes" id="UP000472710"/>
    </source>
</evidence>